<keyword evidence="4 5" id="KW-0732">Signal</keyword>
<dbReference type="InterPro" id="IPR021109">
    <property type="entry name" value="Peptidase_aspartic_dom_sf"/>
</dbReference>
<dbReference type="GO" id="GO:0006508">
    <property type="term" value="P:proteolysis"/>
    <property type="evidence" value="ECO:0007669"/>
    <property type="project" value="InterPro"/>
</dbReference>
<dbReference type="OrthoDB" id="1882431at2759"/>
<comment type="subcellular location">
    <subcellularLocation>
        <location evidence="1">Secreted</location>
        <location evidence="1">Extracellular space</location>
    </subcellularLocation>
</comment>
<dbReference type="Pfam" id="PF14541">
    <property type="entry name" value="TAXi_C"/>
    <property type="match status" value="1"/>
</dbReference>
<dbReference type="SUPFAM" id="SSF50630">
    <property type="entry name" value="Acid proteases"/>
    <property type="match status" value="1"/>
</dbReference>
<dbReference type="Proteomes" id="UP000230069">
    <property type="component" value="Unassembled WGS sequence"/>
</dbReference>
<keyword evidence="3" id="KW-0964">Secreted</keyword>
<dbReference type="InParanoid" id="A0A2G5DMP3"/>
<dbReference type="Gene3D" id="2.40.70.10">
    <property type="entry name" value="Acid Proteases"/>
    <property type="match status" value="2"/>
</dbReference>
<evidence type="ECO:0000256" key="5">
    <source>
        <dbReference type="SAM" id="SignalP"/>
    </source>
</evidence>
<dbReference type="InterPro" id="IPR033868">
    <property type="entry name" value="Xylanase_inhibitor_I-like"/>
</dbReference>
<evidence type="ECO:0000313" key="8">
    <source>
        <dbReference type="Proteomes" id="UP000230069"/>
    </source>
</evidence>
<evidence type="ECO:0000313" key="7">
    <source>
        <dbReference type="EMBL" id="PIA44785.1"/>
    </source>
</evidence>
<reference evidence="7 8" key="1">
    <citation type="submission" date="2017-09" db="EMBL/GenBank/DDBJ databases">
        <title>WGS assembly of Aquilegia coerulea Goldsmith.</title>
        <authorList>
            <person name="Hodges S."/>
            <person name="Kramer E."/>
            <person name="Nordborg M."/>
            <person name="Tomkins J."/>
            <person name="Borevitz J."/>
            <person name="Derieg N."/>
            <person name="Yan J."/>
            <person name="Mihaltcheva S."/>
            <person name="Hayes R.D."/>
            <person name="Rokhsar D."/>
        </authorList>
    </citation>
    <scope>NUCLEOTIDE SEQUENCE [LARGE SCALE GENOMIC DNA]</scope>
    <source>
        <strain evidence="8">cv. Goldsmith</strain>
    </source>
</reference>
<proteinExistence type="inferred from homology"/>
<dbReference type="CDD" id="cd05489">
    <property type="entry name" value="xylanase_inhibitor_I_like"/>
    <property type="match status" value="1"/>
</dbReference>
<dbReference type="EMBL" id="KZ305034">
    <property type="protein sequence ID" value="PIA44785.1"/>
    <property type="molecule type" value="Genomic_DNA"/>
</dbReference>
<evidence type="ECO:0000256" key="1">
    <source>
        <dbReference type="ARBA" id="ARBA00004239"/>
    </source>
</evidence>
<evidence type="ECO:0000256" key="4">
    <source>
        <dbReference type="ARBA" id="ARBA00022729"/>
    </source>
</evidence>
<keyword evidence="8" id="KW-1185">Reference proteome</keyword>
<protein>
    <recommendedName>
        <fullName evidence="6">Peptidase A1 domain-containing protein</fullName>
    </recommendedName>
</protein>
<organism evidence="7 8">
    <name type="scientific">Aquilegia coerulea</name>
    <name type="common">Rocky mountain columbine</name>
    <dbReference type="NCBI Taxonomy" id="218851"/>
    <lineage>
        <taxon>Eukaryota</taxon>
        <taxon>Viridiplantae</taxon>
        <taxon>Streptophyta</taxon>
        <taxon>Embryophyta</taxon>
        <taxon>Tracheophyta</taxon>
        <taxon>Spermatophyta</taxon>
        <taxon>Magnoliopsida</taxon>
        <taxon>Ranunculales</taxon>
        <taxon>Ranunculaceae</taxon>
        <taxon>Thalictroideae</taxon>
        <taxon>Aquilegia</taxon>
    </lineage>
</organism>
<dbReference type="AlphaFoldDB" id="A0A2G5DMP3"/>
<sequence>MASSLQFLLFCIILLFFVSLSNAKPKLTFHPRALVLPVWKDASTNQYVTHIKQRTPLVSINLVLDLGGEFMWVDCDQGYVSSSYIPAHCRSAKCSLARANGCGECFSAPKPGCNNNTCSMFPANSVNGPATSGELAQDVISVQSTNGKNPGPIVSVPHYLFTCGGVKGMAGLGRARIGMPSLFAAAFSLQRKFAICLTSSPSANGVIFFGNGSYVMLPNIDLSSSLIYTPLLTNPVSTAPVYTQVKSIKVNERSISVNKSLLSIHSDGYGGTKISTVNLYTVLETSIYNALTKAFVKYANLTRVASVAPFGFCFDSKNVVSTRVGPAVPSIDLVLQSKKIVWRIFGSNSMVQVSKDVLCLGFVDGGSNPRTSIVIGGHQLENNFLQFDLATSRLGFSSSLLSRQTTCSNFNFTSSV</sequence>
<dbReference type="InterPro" id="IPR001461">
    <property type="entry name" value="Aspartic_peptidase_A1"/>
</dbReference>
<dbReference type="PROSITE" id="PS51767">
    <property type="entry name" value="PEPTIDASE_A1"/>
    <property type="match status" value="1"/>
</dbReference>
<dbReference type="InterPro" id="IPR033121">
    <property type="entry name" value="PEPTIDASE_A1"/>
</dbReference>
<dbReference type="InterPro" id="IPR032861">
    <property type="entry name" value="TAXi_N"/>
</dbReference>
<dbReference type="FunCoup" id="A0A2G5DMP3">
    <property type="interactions" value="949"/>
</dbReference>
<name>A0A2G5DMP3_AQUCA</name>
<dbReference type="PANTHER" id="PTHR47965">
    <property type="entry name" value="ASPARTYL PROTEASE-RELATED"/>
    <property type="match status" value="1"/>
</dbReference>
<dbReference type="Pfam" id="PF14543">
    <property type="entry name" value="TAXi_N"/>
    <property type="match status" value="1"/>
</dbReference>
<dbReference type="STRING" id="218851.A0A2G5DMP3"/>
<evidence type="ECO:0000256" key="2">
    <source>
        <dbReference type="ARBA" id="ARBA00007447"/>
    </source>
</evidence>
<dbReference type="FunFam" id="2.40.70.10:FF:000041">
    <property type="entry name" value="Basic 7S globulin"/>
    <property type="match status" value="1"/>
</dbReference>
<evidence type="ECO:0000256" key="3">
    <source>
        <dbReference type="ARBA" id="ARBA00022525"/>
    </source>
</evidence>
<evidence type="ECO:0000259" key="6">
    <source>
        <dbReference type="PROSITE" id="PS51767"/>
    </source>
</evidence>
<feature type="chain" id="PRO_5013935622" description="Peptidase A1 domain-containing protein" evidence="5">
    <location>
        <begin position="24"/>
        <end position="416"/>
    </location>
</feature>
<accession>A0A2G5DMP3</accession>
<dbReference type="InterPro" id="IPR032799">
    <property type="entry name" value="TAXi_C"/>
</dbReference>
<comment type="similarity">
    <text evidence="2">Belongs to the peptidase A1 family.</text>
</comment>
<dbReference type="GO" id="GO:0005576">
    <property type="term" value="C:extracellular region"/>
    <property type="evidence" value="ECO:0007669"/>
    <property type="project" value="UniProtKB-SubCell"/>
</dbReference>
<gene>
    <name evidence="7" type="ORF">AQUCO_01700406v1</name>
</gene>
<feature type="signal peptide" evidence="5">
    <location>
        <begin position="1"/>
        <end position="23"/>
    </location>
</feature>
<dbReference type="FunFam" id="2.40.70.10:FF:000045">
    <property type="entry name" value="Basic 7S globulin"/>
    <property type="match status" value="1"/>
</dbReference>
<dbReference type="GO" id="GO:0004190">
    <property type="term" value="F:aspartic-type endopeptidase activity"/>
    <property type="evidence" value="ECO:0007669"/>
    <property type="project" value="InterPro"/>
</dbReference>
<dbReference type="PANTHER" id="PTHR47965:SF103">
    <property type="entry name" value="EUKARYOTIC ASPARTYL PROTEASE FAMILY PROTEIN"/>
    <property type="match status" value="1"/>
</dbReference>
<feature type="domain" description="Peptidase A1" evidence="6">
    <location>
        <begin position="47"/>
        <end position="397"/>
    </location>
</feature>